<dbReference type="Pfam" id="PF08348">
    <property type="entry name" value="PAS_6"/>
    <property type="match status" value="1"/>
</dbReference>
<dbReference type="Proteomes" id="UP000069632">
    <property type="component" value="Unassembled WGS sequence"/>
</dbReference>
<dbReference type="AlphaFoldDB" id="A0A128EGT4"/>
<dbReference type="EMBL" id="FIZP01000003">
    <property type="protein sequence ID" value="CZE47498.1"/>
    <property type="molecule type" value="Genomic_DNA"/>
</dbReference>
<sequence length="223" mass="25396">MDKKQKEQLGKLVKFLGEVLGQSYEVVLHDITEKGAYIAAIENNHISNRSVNSPLTGFALELLKNEEYKDNDYLINYKAMTKRGNSVRGSTFFIKDDDKIQGMLCINHNDNAYKNVVEEILKLGNITDYNKPQNEQIQEEYLNKNSEIVEYLSESIEDILAGIIDISLLNSGVNLRPEKKQEIISALYDKGVFNIKGAVLKVADLLHMSEQSVYRYLKKVDKS</sequence>
<dbReference type="PANTHER" id="PTHR35568">
    <property type="entry name" value="TRANSCRIPTIONAL REGULATOR DAUR"/>
    <property type="match status" value="1"/>
</dbReference>
<name>A0A128EGT4_9BACT</name>
<dbReference type="InterPro" id="IPR039446">
    <property type="entry name" value="DauR-like"/>
</dbReference>
<evidence type="ECO:0000313" key="3">
    <source>
        <dbReference type="EMBL" id="CZE47498.1"/>
    </source>
</evidence>
<accession>A0A128EGT4</accession>
<evidence type="ECO:0000313" key="4">
    <source>
        <dbReference type="Proteomes" id="UP000069632"/>
    </source>
</evidence>
<dbReference type="PANTHER" id="PTHR35568:SF1">
    <property type="entry name" value="TRANSCRIPTIONAL REGULATOR DAUR"/>
    <property type="match status" value="1"/>
</dbReference>
<gene>
    <name evidence="3" type="ORF">ERS672216_00919</name>
</gene>
<organism evidence="3 4">
    <name type="scientific">Campylobacter geochelonis</name>
    <dbReference type="NCBI Taxonomy" id="1780362"/>
    <lineage>
        <taxon>Bacteria</taxon>
        <taxon>Pseudomonadati</taxon>
        <taxon>Campylobacterota</taxon>
        <taxon>Epsilonproteobacteria</taxon>
        <taxon>Campylobacterales</taxon>
        <taxon>Campylobacteraceae</taxon>
        <taxon>Campylobacter</taxon>
    </lineage>
</organism>
<dbReference type="OrthoDB" id="9796595at2"/>
<dbReference type="RefSeq" id="WP_075495245.1">
    <property type="nucleotide sequence ID" value="NZ_FIZO01000017.1"/>
</dbReference>
<evidence type="ECO:0000259" key="1">
    <source>
        <dbReference type="Pfam" id="PF08348"/>
    </source>
</evidence>
<dbReference type="Pfam" id="PF13309">
    <property type="entry name" value="HTH_22"/>
    <property type="match status" value="1"/>
</dbReference>
<evidence type="ECO:0000259" key="2">
    <source>
        <dbReference type="Pfam" id="PF13309"/>
    </source>
</evidence>
<dbReference type="InterPro" id="IPR013559">
    <property type="entry name" value="YheO"/>
</dbReference>
<proteinExistence type="predicted"/>
<feature type="domain" description="YheO-like" evidence="1">
    <location>
        <begin position="8"/>
        <end position="116"/>
    </location>
</feature>
<feature type="domain" description="Transcriptional regulator DauR-like HTH" evidence="2">
    <location>
        <begin position="161"/>
        <end position="218"/>
    </location>
</feature>
<protein>
    <submittedName>
        <fullName evidence="3">Helix-turn-helix containing protein</fullName>
    </submittedName>
</protein>
<dbReference type="InterPro" id="IPR039445">
    <property type="entry name" value="DauR-like_HTH"/>
</dbReference>
<reference evidence="3 4" key="1">
    <citation type="submission" date="2016-02" db="EMBL/GenBank/DDBJ databases">
        <authorList>
            <consortium name="Pathogen Informatics"/>
        </authorList>
    </citation>
    <scope>NUCLEOTIDE SEQUENCE [LARGE SCALE GENOMIC DNA]</scope>
    <source>
        <strain evidence="3 4">RC20</strain>
    </source>
</reference>
<keyword evidence="4" id="KW-1185">Reference proteome</keyword>